<dbReference type="Gene3D" id="1.10.8.270">
    <property type="entry name" value="putative rabgap domain of human tbc1 domain family member 14 like domains"/>
    <property type="match status" value="1"/>
</dbReference>
<evidence type="ECO:0000313" key="5">
    <source>
        <dbReference type="EMBL" id="KAJ3225481.1"/>
    </source>
</evidence>
<dbReference type="GO" id="GO:0005096">
    <property type="term" value="F:GTPase activator activity"/>
    <property type="evidence" value="ECO:0007669"/>
    <property type="project" value="UniProtKB-KW"/>
</dbReference>
<protein>
    <recommendedName>
        <fullName evidence="4">Rab-GAP TBC domain-containing protein</fullName>
    </recommendedName>
</protein>
<dbReference type="Gene3D" id="1.10.472.80">
    <property type="entry name" value="Ypt/Rab-GAP domain of gyp1p, domain 3"/>
    <property type="match status" value="1"/>
</dbReference>
<comment type="caution">
    <text evidence="5">The sequence shown here is derived from an EMBL/GenBank/DDBJ whole genome shotgun (WGS) entry which is preliminary data.</text>
</comment>
<dbReference type="Proteomes" id="UP001211065">
    <property type="component" value="Unassembled WGS sequence"/>
</dbReference>
<dbReference type="AlphaFoldDB" id="A0AAD5U5W9"/>
<keyword evidence="6" id="KW-1185">Reference proteome</keyword>
<reference evidence="5" key="1">
    <citation type="submission" date="2020-05" db="EMBL/GenBank/DDBJ databases">
        <title>Phylogenomic resolution of chytrid fungi.</title>
        <authorList>
            <person name="Stajich J.E."/>
            <person name="Amses K."/>
            <person name="Simmons R."/>
            <person name="Seto K."/>
            <person name="Myers J."/>
            <person name="Bonds A."/>
            <person name="Quandt C.A."/>
            <person name="Barry K."/>
            <person name="Liu P."/>
            <person name="Grigoriev I."/>
            <person name="Longcore J.E."/>
            <person name="James T.Y."/>
        </authorList>
    </citation>
    <scope>NUCLEOTIDE SEQUENCE</scope>
    <source>
        <strain evidence="5">JEL0476</strain>
    </source>
</reference>
<dbReference type="PANTHER" id="PTHR47219:SF9">
    <property type="entry name" value="GTPASE ACTIVATING PROTEIN AND CENTROSOME-ASSOCIATED, ISOFORM B"/>
    <property type="match status" value="1"/>
</dbReference>
<dbReference type="EMBL" id="JADGJW010000060">
    <property type="protein sequence ID" value="KAJ3225481.1"/>
    <property type="molecule type" value="Genomic_DNA"/>
</dbReference>
<keyword evidence="1" id="KW-0343">GTPase activation</keyword>
<dbReference type="FunFam" id="1.10.8.270:FF:000001">
    <property type="entry name" value="TBC1 domain family member 1"/>
    <property type="match status" value="1"/>
</dbReference>
<dbReference type="SMART" id="SM00164">
    <property type="entry name" value="TBC"/>
    <property type="match status" value="1"/>
</dbReference>
<feature type="region of interest" description="Disordered" evidence="3">
    <location>
        <begin position="47"/>
        <end position="95"/>
    </location>
</feature>
<gene>
    <name evidence="5" type="ORF">HK099_006754</name>
</gene>
<sequence length="655" mass="75411">MDGTDSNVTSIDVDEFKNCELHTNLPDQIDANYSQKTDPEDTLITLHSGLDMSPDSTMETVSSPVSPVEEPINFTKRTSSLKTDENSNLYKKQHSSEKKSGWGSLFTNSFLKSSKIGMQQQSDSEAEEGEDDDEFSEESYKRRSAKNRKSVLDMNMLLQKQEHLLVELDNASHKLTLEALERENHKLSMNPKTILAEAGAYRTATETLHAITEGSVLPQSNDDIEFWNSIMNDYSSILHKIPQLLHTKVRAGIPTELRPKIWMIMCDAQPERMKLLYPNLVKEDSPFDRIIKRDLPRTFPKIEMFKDVNGEGQKQLYNILKAYSIYDSEVGYCQGLSFVVGPLLMQKVSEIDTFSILVRLMEESEQKFNSNPNKPNGKQFRPYALRSLFTPQMVGLHLMLFQHTALVKKLLPELYQHFNAHNINPTMYASQWFLTIFAYNFPFPLVFRIFDIIFSEGAILTILKFSISLLKKNLQNLLEKLEFEDILNFLKGDILFLSYNGDHEKAVKDAMSLDSVINEEVLSKLKREFEDEHSSAELSGMRNLVAQLRSDSVKMLSTLNELNNRNIKLEKEHQNFLIFKKSITIEMDQLRETLRLERIETENLKQENVKLQKELSEIRKLEYKKKFDGKVNGKEVGFYSENEIGDLGDSFVGRL</sequence>
<dbReference type="GO" id="GO:0031267">
    <property type="term" value="F:small GTPase binding"/>
    <property type="evidence" value="ECO:0007669"/>
    <property type="project" value="TreeGrafter"/>
</dbReference>
<feature type="coiled-coil region" evidence="2">
    <location>
        <begin position="552"/>
        <end position="624"/>
    </location>
</feature>
<dbReference type="FunFam" id="1.10.472.80:FF:000027">
    <property type="entry name" value="GTPase activating protein (Evi5)"/>
    <property type="match status" value="1"/>
</dbReference>
<dbReference type="PANTHER" id="PTHR47219">
    <property type="entry name" value="RAB GTPASE-ACTIVATING PROTEIN 1-LIKE"/>
    <property type="match status" value="1"/>
</dbReference>
<organism evidence="5 6">
    <name type="scientific">Clydaea vesicula</name>
    <dbReference type="NCBI Taxonomy" id="447962"/>
    <lineage>
        <taxon>Eukaryota</taxon>
        <taxon>Fungi</taxon>
        <taxon>Fungi incertae sedis</taxon>
        <taxon>Chytridiomycota</taxon>
        <taxon>Chytridiomycota incertae sedis</taxon>
        <taxon>Chytridiomycetes</taxon>
        <taxon>Lobulomycetales</taxon>
        <taxon>Lobulomycetaceae</taxon>
        <taxon>Clydaea</taxon>
    </lineage>
</organism>
<dbReference type="PROSITE" id="PS50086">
    <property type="entry name" value="TBC_RABGAP"/>
    <property type="match status" value="1"/>
</dbReference>
<keyword evidence="2" id="KW-0175">Coiled coil</keyword>
<feature type="region of interest" description="Disordered" evidence="3">
    <location>
        <begin position="116"/>
        <end position="146"/>
    </location>
</feature>
<dbReference type="InterPro" id="IPR050302">
    <property type="entry name" value="Rab_GAP_TBC_domain"/>
</dbReference>
<accession>A0AAD5U5W9</accession>
<dbReference type="Pfam" id="PF00566">
    <property type="entry name" value="RabGAP-TBC"/>
    <property type="match status" value="1"/>
</dbReference>
<feature type="compositionally biased region" description="Polar residues" evidence="3">
    <location>
        <begin position="54"/>
        <end position="65"/>
    </location>
</feature>
<dbReference type="SUPFAM" id="SSF47923">
    <property type="entry name" value="Ypt/Rab-GAP domain of gyp1p"/>
    <property type="match status" value="2"/>
</dbReference>
<evidence type="ECO:0000256" key="2">
    <source>
        <dbReference type="SAM" id="Coils"/>
    </source>
</evidence>
<proteinExistence type="predicted"/>
<feature type="compositionally biased region" description="Polar residues" evidence="3">
    <location>
        <begin position="75"/>
        <end position="90"/>
    </location>
</feature>
<dbReference type="InterPro" id="IPR035969">
    <property type="entry name" value="Rab-GAP_TBC_sf"/>
</dbReference>
<evidence type="ECO:0000313" key="6">
    <source>
        <dbReference type="Proteomes" id="UP001211065"/>
    </source>
</evidence>
<dbReference type="InterPro" id="IPR000195">
    <property type="entry name" value="Rab-GAP-TBC_dom"/>
</dbReference>
<name>A0AAD5U5W9_9FUNG</name>
<evidence type="ECO:0000259" key="4">
    <source>
        <dbReference type="PROSITE" id="PS50086"/>
    </source>
</evidence>
<dbReference type="Gene3D" id="1.10.10.750">
    <property type="entry name" value="Ypt/Rab-GAP domain of gyp1p, domain 1"/>
    <property type="match status" value="1"/>
</dbReference>
<feature type="domain" description="Rab-GAP TBC" evidence="4">
    <location>
        <begin position="252"/>
        <end position="457"/>
    </location>
</feature>
<feature type="compositionally biased region" description="Acidic residues" evidence="3">
    <location>
        <begin position="124"/>
        <end position="137"/>
    </location>
</feature>
<evidence type="ECO:0000256" key="3">
    <source>
        <dbReference type="SAM" id="MobiDB-lite"/>
    </source>
</evidence>
<evidence type="ECO:0000256" key="1">
    <source>
        <dbReference type="ARBA" id="ARBA00022468"/>
    </source>
</evidence>